<accession>A0A8C5X9V8</accession>
<evidence type="ECO:0000313" key="1">
    <source>
        <dbReference type="Ensembl" id="ENSMCSP00000021283.1"/>
    </source>
</evidence>
<name>A0A8C5X9V8_9PASS</name>
<reference evidence="1" key="1">
    <citation type="submission" date="2025-08" db="UniProtKB">
        <authorList>
            <consortium name="Ensembl"/>
        </authorList>
    </citation>
    <scope>IDENTIFICATION</scope>
</reference>
<proteinExistence type="predicted"/>
<sequence length="84" mass="10051">MSHSGDQRGYLLNLLLQSQSPNLKKQLQRRARRCPRGRREKLMLARRGTTLQKMEMPKQTRHRKPKVLVKPSKTCEFLITVYFW</sequence>
<protein>
    <submittedName>
        <fullName evidence="1">Uncharacterized protein</fullName>
    </submittedName>
</protein>
<organism evidence="1 2">
    <name type="scientific">Malurus cyaneus samueli</name>
    <dbReference type="NCBI Taxonomy" id="2593467"/>
    <lineage>
        <taxon>Eukaryota</taxon>
        <taxon>Metazoa</taxon>
        <taxon>Chordata</taxon>
        <taxon>Craniata</taxon>
        <taxon>Vertebrata</taxon>
        <taxon>Euteleostomi</taxon>
        <taxon>Archelosauria</taxon>
        <taxon>Archosauria</taxon>
        <taxon>Dinosauria</taxon>
        <taxon>Saurischia</taxon>
        <taxon>Theropoda</taxon>
        <taxon>Coelurosauria</taxon>
        <taxon>Aves</taxon>
        <taxon>Neognathae</taxon>
        <taxon>Neoaves</taxon>
        <taxon>Telluraves</taxon>
        <taxon>Australaves</taxon>
        <taxon>Passeriformes</taxon>
        <taxon>Meliphagoidea</taxon>
        <taxon>Maluridae</taxon>
        <taxon>Malurus</taxon>
    </lineage>
</organism>
<dbReference type="Proteomes" id="UP000694560">
    <property type="component" value="Unplaced"/>
</dbReference>
<evidence type="ECO:0000313" key="2">
    <source>
        <dbReference type="Proteomes" id="UP000694560"/>
    </source>
</evidence>
<dbReference type="AlphaFoldDB" id="A0A8C5X9V8"/>
<dbReference type="Ensembl" id="ENSMCST00000021824.1">
    <property type="protein sequence ID" value="ENSMCSP00000021283.1"/>
    <property type="gene ID" value="ENSMCSG00000014875.1"/>
</dbReference>
<reference evidence="1" key="2">
    <citation type="submission" date="2025-09" db="UniProtKB">
        <authorList>
            <consortium name="Ensembl"/>
        </authorList>
    </citation>
    <scope>IDENTIFICATION</scope>
</reference>
<keyword evidence="2" id="KW-1185">Reference proteome</keyword>
<dbReference type="OrthoDB" id="9634801at2759"/>